<dbReference type="SMART" id="SM00974">
    <property type="entry name" value="T5orf172"/>
    <property type="match status" value="1"/>
</dbReference>
<organism evidence="3 4">
    <name type="scientific">Trichoderma gamsii</name>
    <dbReference type="NCBI Taxonomy" id="398673"/>
    <lineage>
        <taxon>Eukaryota</taxon>
        <taxon>Fungi</taxon>
        <taxon>Dikarya</taxon>
        <taxon>Ascomycota</taxon>
        <taxon>Pezizomycotina</taxon>
        <taxon>Sordariomycetes</taxon>
        <taxon>Hypocreomycetidae</taxon>
        <taxon>Hypocreales</taxon>
        <taxon>Hypocreaceae</taxon>
        <taxon>Trichoderma</taxon>
    </lineage>
</organism>
<evidence type="ECO:0000313" key="4">
    <source>
        <dbReference type="Proteomes" id="UP000236546"/>
    </source>
</evidence>
<proteinExistence type="predicted"/>
<evidence type="ECO:0000313" key="3">
    <source>
        <dbReference type="EMBL" id="PNP39923.1"/>
    </source>
</evidence>
<dbReference type="EMBL" id="MTYH01000074">
    <property type="protein sequence ID" value="PNP39923.1"/>
    <property type="molecule type" value="Genomic_DNA"/>
</dbReference>
<dbReference type="Proteomes" id="UP000236546">
    <property type="component" value="Unassembled WGS sequence"/>
</dbReference>
<protein>
    <recommendedName>
        <fullName evidence="2">Bacteriophage T5 Orf172 DNA-binding domain-containing protein</fullName>
    </recommendedName>
</protein>
<accession>A0A2K0T311</accession>
<dbReference type="InterPro" id="IPR018306">
    <property type="entry name" value="Phage_T5_Orf172_DNA-bd"/>
</dbReference>
<evidence type="ECO:0000256" key="1">
    <source>
        <dbReference type="SAM" id="MobiDB-lite"/>
    </source>
</evidence>
<feature type="domain" description="Bacteriophage T5 Orf172 DNA-binding" evidence="2">
    <location>
        <begin position="457"/>
        <end position="545"/>
    </location>
</feature>
<feature type="compositionally biased region" description="Pro residues" evidence="1">
    <location>
        <begin position="126"/>
        <end position="140"/>
    </location>
</feature>
<reference evidence="3 4" key="1">
    <citation type="submission" date="2017-02" db="EMBL/GenBank/DDBJ databases">
        <title>Genomes of Trichoderma spp. with biocontrol activity.</title>
        <authorList>
            <person name="Gardiner D."/>
            <person name="Kazan K."/>
            <person name="Vos C."/>
            <person name="Harvey P."/>
        </authorList>
    </citation>
    <scope>NUCLEOTIDE SEQUENCE [LARGE SCALE GENOMIC DNA]</scope>
    <source>
        <strain evidence="3 4">A5MH</strain>
    </source>
</reference>
<gene>
    <name evidence="3" type="ORF">TGAMA5MH_08189</name>
</gene>
<feature type="region of interest" description="Disordered" evidence="1">
    <location>
        <begin position="115"/>
        <end position="142"/>
    </location>
</feature>
<dbReference type="AlphaFoldDB" id="A0A2K0T311"/>
<comment type="caution">
    <text evidence="3">The sequence shown here is derived from an EMBL/GenBank/DDBJ whole genome shotgun (WGS) entry which is preliminary data.</text>
</comment>
<name>A0A2K0T311_9HYPO</name>
<dbReference type="Pfam" id="PF10544">
    <property type="entry name" value="T5orf172"/>
    <property type="match status" value="1"/>
</dbReference>
<sequence>MAFGSAPQNPVFKVLAEIQRYTDVCPNPEESDFSTCRAMRKDGGRCRNPPCTQYERHHSPDLMSEFRGMTECPDTDSFYNKLETFITYSHCKRWHRWPALAAFERWKKERIAARSNARQRYTPARPVAPPARPTTPPPAIQPTTTAVIQPLTAAALQQLPTIPTTFVPSAASATSDGGDSFDDSILETRSVASNGSTFLSSLPNTPPRNGLVSGMEIDDIAEEDGADWTADNIARARANAGNSPSPSNKSIADVEMDTAEEIATQGDAADSISAVVGKLTAMIASLAACSENNRTAIEAVTAFLENAEKEATSKGKGVDRGDIVEETDIKEEAIISNEAVPVDIKKETITNQKVEEKDNFEEASDKEAVKYNITRKAVPQANSAGRTQDLASTSDVHDTVVAKEDDSARETPVDELGIISLQRNGSLRDHSRVFQVISSHPTADDMREGVVYILDDIENLFLFKIGWSSESAEERLKQPRDCYGVKTKVVYETPRFAGAPHAEKLARVILQHANIRVFPCEKCKGGHTEWFSAEEETVRQTVIQVEDFVQMPAYTLQDGEYKLSPEAYSRVVKQMCDFSIDKMGELMHRNPKGNEAAKSTIRLYEPISVAPLTPPDTPRPSTRDTRDILFETQDANESLVSLSSQASKKSRLSAGTKVARKLKHFVTAKNSVKEYLTRSRGSTPEVESSDKRAFGAVFVDLKGKARGLGTKAREDVREFRRDFKEELRRKNDEDIDSNS</sequence>
<evidence type="ECO:0000259" key="2">
    <source>
        <dbReference type="SMART" id="SM00974"/>
    </source>
</evidence>
<dbReference type="OrthoDB" id="4719713at2759"/>